<gene>
    <name evidence="9" type="ORF">Sru01_09070</name>
</gene>
<dbReference type="Gene3D" id="1.20.1250.20">
    <property type="entry name" value="MFS general substrate transporter like domains"/>
    <property type="match status" value="1"/>
</dbReference>
<feature type="transmembrane region" description="Helical" evidence="7">
    <location>
        <begin position="79"/>
        <end position="98"/>
    </location>
</feature>
<keyword evidence="4 7" id="KW-0812">Transmembrane</keyword>
<dbReference type="InterPro" id="IPR050171">
    <property type="entry name" value="MFS_Transporters"/>
</dbReference>
<dbReference type="PROSITE" id="PS50850">
    <property type="entry name" value="MFS"/>
    <property type="match status" value="1"/>
</dbReference>
<dbReference type="SUPFAM" id="SSF103473">
    <property type="entry name" value="MFS general substrate transporter"/>
    <property type="match status" value="1"/>
</dbReference>
<dbReference type="InterPro" id="IPR036259">
    <property type="entry name" value="MFS_trans_sf"/>
</dbReference>
<dbReference type="Pfam" id="PF07690">
    <property type="entry name" value="MFS_1"/>
    <property type="match status" value="2"/>
</dbReference>
<evidence type="ECO:0000256" key="5">
    <source>
        <dbReference type="ARBA" id="ARBA00022989"/>
    </source>
</evidence>
<evidence type="ECO:0000256" key="6">
    <source>
        <dbReference type="ARBA" id="ARBA00023136"/>
    </source>
</evidence>
<sequence>MTLTRRPLFGGLPRVFWVLFGGQLVNRFGAMVLPFLATTLVARGFSAAQIGLVMSACGLGRLAGQPVGGLLADRVGRRATLIGGLVATSACLVALGAARGLPALAVTAGALGAAGGIYHPAAAALVADTVPAEARPRAFGMLHWAFNIGAALSGVAAGLLLAHGYWLLVAVDAAANLAFAVIVAAGVRPDRPVARDRRRPAGYRRALRDRVVVAVLALSLLGKLVYEQQRFGLPLAMAADGLPGSAYGLLITLNAGLIVLVQPVLVAWTSRFPRLAMLGVSWVLIGAGFALSGPAAAAWQYALAAVVWTAGEIGMAGFGAALVADLTPEGAHGTYQALYGWTGALAALVAPSAGAALYDGGALWWACAVAGALGGLSAVLLAPAVRRR</sequence>
<dbReference type="PROSITE" id="PS00216">
    <property type="entry name" value="SUGAR_TRANSPORT_1"/>
    <property type="match status" value="1"/>
</dbReference>
<dbReference type="EMBL" id="BOOU01000013">
    <property type="protein sequence ID" value="GII75925.1"/>
    <property type="molecule type" value="Genomic_DNA"/>
</dbReference>
<keyword evidence="10" id="KW-1185">Reference proteome</keyword>
<name>A0A919R012_9ACTN</name>
<keyword evidence="2" id="KW-0813">Transport</keyword>
<dbReference type="Proteomes" id="UP000655287">
    <property type="component" value="Unassembled WGS sequence"/>
</dbReference>
<dbReference type="PANTHER" id="PTHR23517:SF2">
    <property type="entry name" value="MULTIDRUG RESISTANCE PROTEIN MDTH"/>
    <property type="match status" value="1"/>
</dbReference>
<evidence type="ECO:0000259" key="8">
    <source>
        <dbReference type="PROSITE" id="PS50850"/>
    </source>
</evidence>
<evidence type="ECO:0000313" key="10">
    <source>
        <dbReference type="Proteomes" id="UP000655287"/>
    </source>
</evidence>
<protein>
    <recommendedName>
        <fullName evidence="8">Major facilitator superfamily (MFS) profile domain-containing protein</fullName>
    </recommendedName>
</protein>
<evidence type="ECO:0000256" key="7">
    <source>
        <dbReference type="SAM" id="Phobius"/>
    </source>
</evidence>
<proteinExistence type="predicted"/>
<feature type="transmembrane region" description="Helical" evidence="7">
    <location>
        <begin position="363"/>
        <end position="385"/>
    </location>
</feature>
<keyword evidence="6 7" id="KW-0472">Membrane</keyword>
<feature type="transmembrane region" description="Helical" evidence="7">
    <location>
        <begin position="246"/>
        <end position="268"/>
    </location>
</feature>
<reference evidence="9" key="1">
    <citation type="submission" date="2021-01" db="EMBL/GenBank/DDBJ databases">
        <title>Whole genome shotgun sequence of Sphaerisporangium rufum NBRC 109079.</title>
        <authorList>
            <person name="Komaki H."/>
            <person name="Tamura T."/>
        </authorList>
    </citation>
    <scope>NUCLEOTIDE SEQUENCE</scope>
    <source>
        <strain evidence="9">NBRC 109079</strain>
    </source>
</reference>
<dbReference type="InterPro" id="IPR020846">
    <property type="entry name" value="MFS_dom"/>
</dbReference>
<feature type="transmembrane region" description="Helical" evidence="7">
    <location>
        <begin position="275"/>
        <end position="299"/>
    </location>
</feature>
<dbReference type="InterPro" id="IPR005829">
    <property type="entry name" value="Sugar_transporter_CS"/>
</dbReference>
<evidence type="ECO:0000256" key="3">
    <source>
        <dbReference type="ARBA" id="ARBA00022475"/>
    </source>
</evidence>
<dbReference type="GO" id="GO:0005886">
    <property type="term" value="C:plasma membrane"/>
    <property type="evidence" value="ECO:0007669"/>
    <property type="project" value="UniProtKB-SubCell"/>
</dbReference>
<evidence type="ECO:0000256" key="1">
    <source>
        <dbReference type="ARBA" id="ARBA00004651"/>
    </source>
</evidence>
<dbReference type="GO" id="GO:0022857">
    <property type="term" value="F:transmembrane transporter activity"/>
    <property type="evidence" value="ECO:0007669"/>
    <property type="project" value="InterPro"/>
</dbReference>
<dbReference type="InterPro" id="IPR011701">
    <property type="entry name" value="MFS"/>
</dbReference>
<feature type="transmembrane region" description="Helical" evidence="7">
    <location>
        <begin position="139"/>
        <end position="159"/>
    </location>
</feature>
<feature type="domain" description="Major facilitator superfamily (MFS) profile" evidence="8">
    <location>
        <begin position="1"/>
        <end position="386"/>
    </location>
</feature>
<keyword evidence="3" id="KW-1003">Cell membrane</keyword>
<feature type="transmembrane region" description="Helical" evidence="7">
    <location>
        <begin position="207"/>
        <end position="226"/>
    </location>
</feature>
<keyword evidence="5 7" id="KW-1133">Transmembrane helix</keyword>
<comment type="subcellular location">
    <subcellularLocation>
        <location evidence="1">Cell membrane</location>
        <topology evidence="1">Multi-pass membrane protein</topology>
    </subcellularLocation>
</comment>
<comment type="caution">
    <text evidence="9">The sequence shown here is derived from an EMBL/GenBank/DDBJ whole genome shotgun (WGS) entry which is preliminary data.</text>
</comment>
<feature type="transmembrane region" description="Helical" evidence="7">
    <location>
        <begin position="338"/>
        <end position="357"/>
    </location>
</feature>
<dbReference type="AlphaFoldDB" id="A0A919R012"/>
<feature type="transmembrane region" description="Helical" evidence="7">
    <location>
        <begin position="305"/>
        <end position="326"/>
    </location>
</feature>
<evidence type="ECO:0000256" key="4">
    <source>
        <dbReference type="ARBA" id="ARBA00022692"/>
    </source>
</evidence>
<accession>A0A919R012</accession>
<dbReference type="PANTHER" id="PTHR23517">
    <property type="entry name" value="RESISTANCE PROTEIN MDTM, PUTATIVE-RELATED-RELATED"/>
    <property type="match status" value="1"/>
</dbReference>
<feature type="transmembrane region" description="Helical" evidence="7">
    <location>
        <begin position="104"/>
        <end position="127"/>
    </location>
</feature>
<evidence type="ECO:0000313" key="9">
    <source>
        <dbReference type="EMBL" id="GII75925.1"/>
    </source>
</evidence>
<evidence type="ECO:0000256" key="2">
    <source>
        <dbReference type="ARBA" id="ARBA00022448"/>
    </source>
</evidence>
<feature type="transmembrane region" description="Helical" evidence="7">
    <location>
        <begin position="165"/>
        <end position="187"/>
    </location>
</feature>
<organism evidence="9 10">
    <name type="scientific">Sphaerisporangium rufum</name>
    <dbReference type="NCBI Taxonomy" id="1381558"/>
    <lineage>
        <taxon>Bacteria</taxon>
        <taxon>Bacillati</taxon>
        <taxon>Actinomycetota</taxon>
        <taxon>Actinomycetes</taxon>
        <taxon>Streptosporangiales</taxon>
        <taxon>Streptosporangiaceae</taxon>
        <taxon>Sphaerisporangium</taxon>
    </lineage>
</organism>